<name>A0A370LA07_9HYPH</name>
<dbReference type="GO" id="GO:0008236">
    <property type="term" value="F:serine-type peptidase activity"/>
    <property type="evidence" value="ECO:0007669"/>
    <property type="project" value="InterPro"/>
</dbReference>
<dbReference type="Gene3D" id="1.20.1440.110">
    <property type="entry name" value="acylaminoacyl peptidase"/>
    <property type="match status" value="1"/>
</dbReference>
<dbReference type="InterPro" id="IPR029058">
    <property type="entry name" value="AB_hydrolase_fold"/>
</dbReference>
<keyword evidence="3" id="KW-1185">Reference proteome</keyword>
<dbReference type="PANTHER" id="PTHR22946">
    <property type="entry name" value="DIENELACTONE HYDROLASE DOMAIN-CONTAINING PROTEIN-RELATED"/>
    <property type="match status" value="1"/>
</dbReference>
<accession>A0A370LA07</accession>
<sequence>MPRCPYGRYPGISAMTLTRKQFGLGMAVAGLGAGATAKQAAAQAQGGAQQPTNLPTTPSGAHQATYFFKNSAFEFVFLTSLGRAYHQGGNVGKILYLIRQIEDGNFESAYQALIAAGHEARAIAEDSASGGHVESARQAYLWAQNFYDSATYFADGSGDPARITTAWQLMDDCWLKSLALFDPPIEQVSIPYQGIALRGFYFRGKSANEKRPLLILVNGSDGAALDMWMTGAAGAVARGYDCLTFDGPGQGYALWKQGLSFRPDWEHVITPVVDFALSRAGVDPKRIAIQGISQGGYWVPRALAFEKRIAAAIADPGVVDVSASWTASLPPPMLELLKAGRKDEFDGYMAKMLDPATKNSLVFRMRPYGVTSYYEAFKATMDYNLTDVIGKIECPMLITAPANEAFWPGQSGRLHDLLTCPKTLVPFSASDGADLHCEPAGYGLRDLRVFNWLDKTLA</sequence>
<protein>
    <recommendedName>
        <fullName evidence="1">Peptidase S9 prolyl oligopeptidase catalytic domain-containing protein</fullName>
    </recommendedName>
</protein>
<dbReference type="InterPro" id="IPR050261">
    <property type="entry name" value="FrsA_esterase"/>
</dbReference>
<dbReference type="Gene3D" id="3.40.50.1820">
    <property type="entry name" value="alpha/beta hydrolase"/>
    <property type="match status" value="1"/>
</dbReference>
<dbReference type="PANTHER" id="PTHR22946:SF12">
    <property type="entry name" value="CONIDIAL PIGMENT BIOSYNTHESIS PROTEIN AYG1 (AFU_ORTHOLOGUE AFUA_2G17550)"/>
    <property type="match status" value="1"/>
</dbReference>
<evidence type="ECO:0000313" key="2">
    <source>
        <dbReference type="EMBL" id="RDJ28165.1"/>
    </source>
</evidence>
<organism evidence="2 3">
    <name type="scientific">Bosea caraganae</name>
    <dbReference type="NCBI Taxonomy" id="2763117"/>
    <lineage>
        <taxon>Bacteria</taxon>
        <taxon>Pseudomonadati</taxon>
        <taxon>Pseudomonadota</taxon>
        <taxon>Alphaproteobacteria</taxon>
        <taxon>Hyphomicrobiales</taxon>
        <taxon>Boseaceae</taxon>
        <taxon>Bosea</taxon>
    </lineage>
</organism>
<reference evidence="3" key="1">
    <citation type="submission" date="2018-07" db="EMBL/GenBank/DDBJ databases">
        <authorList>
            <person name="Safronova V.I."/>
            <person name="Chirak E.R."/>
            <person name="Sazanova A.L."/>
        </authorList>
    </citation>
    <scope>NUCLEOTIDE SEQUENCE [LARGE SCALE GENOMIC DNA]</scope>
    <source>
        <strain evidence="3">RCAM04685</strain>
    </source>
</reference>
<dbReference type="Proteomes" id="UP000255207">
    <property type="component" value="Unassembled WGS sequence"/>
</dbReference>
<dbReference type="InterPro" id="IPR001375">
    <property type="entry name" value="Peptidase_S9_cat"/>
</dbReference>
<evidence type="ECO:0000259" key="1">
    <source>
        <dbReference type="Pfam" id="PF00326"/>
    </source>
</evidence>
<dbReference type="AlphaFoldDB" id="A0A370LA07"/>
<dbReference type="GO" id="GO:0006508">
    <property type="term" value="P:proteolysis"/>
    <property type="evidence" value="ECO:0007669"/>
    <property type="project" value="InterPro"/>
</dbReference>
<evidence type="ECO:0000313" key="3">
    <source>
        <dbReference type="Proteomes" id="UP000255207"/>
    </source>
</evidence>
<gene>
    <name evidence="2" type="ORF">DWE98_06120</name>
</gene>
<comment type="caution">
    <text evidence="2">The sequence shown here is derived from an EMBL/GenBank/DDBJ whole genome shotgun (WGS) entry which is preliminary data.</text>
</comment>
<dbReference type="SUPFAM" id="SSF53474">
    <property type="entry name" value="alpha/beta-Hydrolases"/>
    <property type="match status" value="1"/>
</dbReference>
<dbReference type="OrthoDB" id="217645at2"/>
<proteinExistence type="predicted"/>
<dbReference type="Pfam" id="PF00326">
    <property type="entry name" value="Peptidase_S9"/>
    <property type="match status" value="1"/>
</dbReference>
<feature type="domain" description="Peptidase S9 prolyl oligopeptidase catalytic" evidence="1">
    <location>
        <begin position="272"/>
        <end position="348"/>
    </location>
</feature>
<dbReference type="EMBL" id="QQTP01000002">
    <property type="protein sequence ID" value="RDJ28165.1"/>
    <property type="molecule type" value="Genomic_DNA"/>
</dbReference>